<reference evidence="2" key="1">
    <citation type="submission" date="2018-03" db="EMBL/GenBank/DDBJ databases">
        <title>Ecological and genomic features of two cosmopolitan and abundant freshwater picocyanobacteria.</title>
        <authorList>
            <person name="Cabello-Yeves P.J."/>
            <person name="Picazo A."/>
            <person name="Camacho A."/>
            <person name="Callieri C."/>
            <person name="Rosselli R."/>
            <person name="Roda-Garcia J."/>
            <person name="Coutinho F.H."/>
            <person name="Rodriguez-Valera F."/>
        </authorList>
    </citation>
    <scope>NUCLEOTIDE SEQUENCE [LARGE SCALE GENOMIC DNA]</scope>
    <source>
        <strain evidence="2">Tous</strain>
    </source>
</reference>
<dbReference type="Proteomes" id="UP000240206">
    <property type="component" value="Unassembled WGS sequence"/>
</dbReference>
<proteinExistence type="predicted"/>
<gene>
    <name evidence="1" type="ORF">C7K08_03650</name>
</gene>
<protein>
    <submittedName>
        <fullName evidence="1">Uncharacterized protein</fullName>
    </submittedName>
</protein>
<dbReference type="AlphaFoldDB" id="A0A2P7EGE6"/>
<sequence length="59" mass="6829">MFPQRLQPGSFVKLLHHPHDLPAFELIHCNGRRCWVRQQAWGSAVFWEVSRLSITADAS</sequence>
<evidence type="ECO:0000313" key="2">
    <source>
        <dbReference type="Proteomes" id="UP000240206"/>
    </source>
</evidence>
<name>A0A2P7EGE6_9SYNE</name>
<evidence type="ECO:0000313" key="1">
    <source>
        <dbReference type="EMBL" id="PSI02270.1"/>
    </source>
</evidence>
<dbReference type="EMBL" id="PXVC01000009">
    <property type="protein sequence ID" value="PSI02270.1"/>
    <property type="molecule type" value="Genomic_DNA"/>
</dbReference>
<accession>A0A2P7EGE6</accession>
<comment type="caution">
    <text evidence="1">The sequence shown here is derived from an EMBL/GenBank/DDBJ whole genome shotgun (WGS) entry which is preliminary data.</text>
</comment>
<keyword evidence="2" id="KW-1185">Reference proteome</keyword>
<organism evidence="1 2">
    <name type="scientific">Synechococcus lacustris str. Tous</name>
    <dbReference type="NCBI Taxonomy" id="1910958"/>
    <lineage>
        <taxon>Bacteria</taxon>
        <taxon>Bacillati</taxon>
        <taxon>Cyanobacteriota</taxon>
        <taxon>Cyanophyceae</taxon>
        <taxon>Synechococcales</taxon>
        <taxon>Synechococcaceae</taxon>
        <taxon>Synechococcus</taxon>
    </lineage>
</organism>
<dbReference type="STRING" id="1910958.BTM30_07085"/>